<dbReference type="Proteomes" id="UP001343257">
    <property type="component" value="Unassembled WGS sequence"/>
</dbReference>
<evidence type="ECO:0000313" key="3">
    <source>
        <dbReference type="Proteomes" id="UP001343257"/>
    </source>
</evidence>
<feature type="transmembrane region" description="Helical" evidence="1">
    <location>
        <begin position="219"/>
        <end position="238"/>
    </location>
</feature>
<keyword evidence="3" id="KW-1185">Reference proteome</keyword>
<protein>
    <recommendedName>
        <fullName evidence="4">O-antigen ligase domain-containing protein</fullName>
    </recommendedName>
</protein>
<proteinExistence type="predicted"/>
<feature type="transmembrane region" description="Helical" evidence="1">
    <location>
        <begin position="148"/>
        <end position="164"/>
    </location>
</feature>
<feature type="transmembrane region" description="Helical" evidence="1">
    <location>
        <begin position="176"/>
        <end position="207"/>
    </location>
</feature>
<feature type="transmembrane region" description="Helical" evidence="1">
    <location>
        <begin position="6"/>
        <end position="32"/>
    </location>
</feature>
<feature type="transmembrane region" description="Helical" evidence="1">
    <location>
        <begin position="67"/>
        <end position="87"/>
    </location>
</feature>
<dbReference type="RefSeq" id="WP_328274377.1">
    <property type="nucleotide sequence ID" value="NZ_JARTLD010000001.1"/>
</dbReference>
<accession>A0ABU6PLI1</accession>
<reference evidence="2 3" key="1">
    <citation type="submission" date="2023-03" db="EMBL/GenBank/DDBJ databases">
        <title>Bacillus Genome Sequencing.</title>
        <authorList>
            <person name="Dunlap C."/>
        </authorList>
    </citation>
    <scope>NUCLEOTIDE SEQUENCE [LARGE SCALE GENOMIC DNA]</scope>
    <source>
        <strain evidence="2 3">NRS-52</strain>
    </source>
</reference>
<keyword evidence="1" id="KW-0812">Transmembrane</keyword>
<feature type="transmembrane region" description="Helical" evidence="1">
    <location>
        <begin position="343"/>
        <end position="360"/>
    </location>
</feature>
<feature type="transmembrane region" description="Helical" evidence="1">
    <location>
        <begin position="308"/>
        <end position="331"/>
    </location>
</feature>
<gene>
    <name evidence="2" type="ORF">P9847_00190</name>
</gene>
<organism evidence="2 3">
    <name type="scientific">Paenibacillus chibensis</name>
    <dbReference type="NCBI Taxonomy" id="59846"/>
    <lineage>
        <taxon>Bacteria</taxon>
        <taxon>Bacillati</taxon>
        <taxon>Bacillota</taxon>
        <taxon>Bacilli</taxon>
        <taxon>Bacillales</taxon>
        <taxon>Paenibacillaceae</taxon>
        <taxon>Paenibacillus</taxon>
    </lineage>
</organism>
<feature type="transmembrane region" description="Helical" evidence="1">
    <location>
        <begin position="44"/>
        <end position="61"/>
    </location>
</feature>
<evidence type="ECO:0000313" key="2">
    <source>
        <dbReference type="EMBL" id="MED5015719.1"/>
    </source>
</evidence>
<dbReference type="EMBL" id="JARTLD010000001">
    <property type="protein sequence ID" value="MED5015719.1"/>
    <property type="molecule type" value="Genomic_DNA"/>
</dbReference>
<evidence type="ECO:0008006" key="4">
    <source>
        <dbReference type="Google" id="ProtNLM"/>
    </source>
</evidence>
<keyword evidence="1" id="KW-0472">Membrane</keyword>
<comment type="caution">
    <text evidence="2">The sequence shown here is derived from an EMBL/GenBank/DDBJ whole genome shotgun (WGS) entry which is preliminary data.</text>
</comment>
<feature type="transmembrane region" description="Helical" evidence="1">
    <location>
        <begin position="99"/>
        <end position="118"/>
    </location>
</feature>
<keyword evidence="1" id="KW-1133">Transmembrane helix</keyword>
<sequence>MEMIFAMIYVLHQGISANLDLFYFLSIVLIVRDVIQRRELTLKAAGYVYFVVLYALLQIIVNDQIDLGRLAINLAKLFLNVMLFLQIRDMKMGMTSFKKIVYAGSAVNLLLLGIGVAHKTKLLWRLDDDVNLYQKVRLALFYAEPSEASFHVCILLLLLGAFAMREKRLKRNLPNLFFMLTNGIIVVMSAGMGGMMCLTLALLAMYVFYLCERLSIPKLLLTLLLSGLGTIAAVWFVASSNGFYQRLNDILNGTDGSVMYRLDISFRIMKQILIHSDFIGTGLGNLNTAAVQNAYYSQGLIGVIANSFMYVTAEGGAGAIVLLLAFHAMLFLRIQKHERVLKAGLLVFILAYQIAGGYFTNPVNWIVYGLIANHSLMRKQASYPSGGRLPAFSHDLSKIDPNVYSKRKTV</sequence>
<evidence type="ECO:0000256" key="1">
    <source>
        <dbReference type="SAM" id="Phobius"/>
    </source>
</evidence>
<name>A0ABU6PLI1_9BACL</name>